<dbReference type="RefSeq" id="WP_197684842.1">
    <property type="nucleotide sequence ID" value="NZ_CP015702.1"/>
</dbReference>
<geneLocation type="plasmid" evidence="1">
    <name>pNPD8_2</name>
</geneLocation>
<gene>
    <name evidence="1" type="ORF">NPD8_3805</name>
</gene>
<keyword evidence="1" id="KW-0614">Plasmid</keyword>
<reference evidence="1" key="1">
    <citation type="submission" date="2016-05" db="EMBL/GenBank/DDBJ databases">
        <authorList>
            <person name="Lavstsen T."/>
            <person name="Jespersen J.S."/>
        </authorList>
    </citation>
    <scope>NUCLEOTIDE SEQUENCE</scope>
    <source>
        <strain evidence="1">CDC69096</strain>
        <plasmid evidence="1">pNPD8_2</plasmid>
    </source>
</reference>
<sequence>MASREFKAVECYTNCSSFGKAEYVEAVKSRYGIFVHILSSSWLRMTKVEKIFEKEKEEAINQAEKVKLWK</sequence>
<dbReference type="EMBL" id="CP015702">
    <property type="protein sequence ID" value="APU86916.1"/>
    <property type="molecule type" value="Genomic_DNA"/>
</dbReference>
<accession>A0A1L7JMF6</accession>
<dbReference type="AlphaFoldDB" id="A0A1L7JMF6"/>
<organism evidence="1">
    <name type="scientific">Clostridium botulinum</name>
    <dbReference type="NCBI Taxonomy" id="1491"/>
    <lineage>
        <taxon>Bacteria</taxon>
        <taxon>Bacillati</taxon>
        <taxon>Bacillota</taxon>
        <taxon>Clostridia</taxon>
        <taxon>Eubacteriales</taxon>
        <taxon>Clostridiaceae</taxon>
        <taxon>Clostridium</taxon>
    </lineage>
</organism>
<name>A0A1L7JMF6_CLOBO</name>
<proteinExistence type="predicted"/>
<evidence type="ECO:0000313" key="1">
    <source>
        <dbReference type="EMBL" id="APU86916.1"/>
    </source>
</evidence>
<protein>
    <submittedName>
        <fullName evidence="1">Uncharacterized protein</fullName>
    </submittedName>
</protein>